<dbReference type="GO" id="GO:0046872">
    <property type="term" value="F:metal ion binding"/>
    <property type="evidence" value="ECO:0007669"/>
    <property type="project" value="UniProtKB-KW"/>
</dbReference>
<dbReference type="SUPFAM" id="SSF55785">
    <property type="entry name" value="PYP-like sensor domain (PAS domain)"/>
    <property type="match status" value="1"/>
</dbReference>
<dbReference type="CDD" id="cd16936">
    <property type="entry name" value="HATPase_RsbW-like"/>
    <property type="match status" value="1"/>
</dbReference>
<accession>A0AC24</accession>
<dbReference type="AlphaFoldDB" id="A0AC24"/>
<evidence type="ECO:0000256" key="11">
    <source>
        <dbReference type="ARBA" id="ARBA00023211"/>
    </source>
</evidence>
<dbReference type="FunFam" id="3.60.40.10:FF:000005">
    <property type="entry name" value="Serine/threonine protein phosphatase"/>
    <property type="match status" value="1"/>
</dbReference>
<keyword evidence="2" id="KW-0597">Phosphoprotein</keyword>
<keyword evidence="5" id="KW-0547">Nucleotide-binding</keyword>
<dbReference type="InterPro" id="IPR052016">
    <property type="entry name" value="Bact_Sigma-Reg"/>
</dbReference>
<dbReference type="Pfam" id="PF00989">
    <property type="entry name" value="PAS"/>
    <property type="match status" value="1"/>
</dbReference>
<dbReference type="Gene3D" id="3.60.40.10">
    <property type="entry name" value="PPM-type phosphatase domain"/>
    <property type="match status" value="1"/>
</dbReference>
<dbReference type="SMART" id="SM00065">
    <property type="entry name" value="GAF"/>
    <property type="match status" value="1"/>
</dbReference>
<dbReference type="InterPro" id="IPR001932">
    <property type="entry name" value="PPM-type_phosphatase-like_dom"/>
</dbReference>
<organism evidence="18">
    <name type="scientific">Streptomyces ambofaciens (strain ATCC 23877 / 3486 / DSM 40053 / JCM 4204 / NBRC 12836 / NRRL B-2516)</name>
    <dbReference type="NCBI Taxonomy" id="278992"/>
    <lineage>
        <taxon>Bacteria</taxon>
        <taxon>Bacillati</taxon>
        <taxon>Actinomycetota</taxon>
        <taxon>Actinomycetes</taxon>
        <taxon>Kitasatosporales</taxon>
        <taxon>Streptomycetaceae</taxon>
        <taxon>Streptomyces</taxon>
    </lineage>
</organism>
<dbReference type="SUPFAM" id="SSF55874">
    <property type="entry name" value="ATPase domain of HSP90 chaperone/DNA topoisomerase II/histidine kinase"/>
    <property type="match status" value="1"/>
</dbReference>
<comment type="catalytic activity">
    <reaction evidence="12">
        <text>O-phospho-L-seryl-[protein] + H2O = L-seryl-[protein] + phosphate</text>
        <dbReference type="Rhea" id="RHEA:20629"/>
        <dbReference type="Rhea" id="RHEA-COMP:9863"/>
        <dbReference type="Rhea" id="RHEA-COMP:11604"/>
        <dbReference type="ChEBI" id="CHEBI:15377"/>
        <dbReference type="ChEBI" id="CHEBI:29999"/>
        <dbReference type="ChEBI" id="CHEBI:43474"/>
        <dbReference type="ChEBI" id="CHEBI:83421"/>
        <dbReference type="EC" id="3.1.3.16"/>
    </reaction>
</comment>
<evidence type="ECO:0000256" key="12">
    <source>
        <dbReference type="ARBA" id="ARBA00047761"/>
    </source>
</evidence>
<dbReference type="InterPro" id="IPR035965">
    <property type="entry name" value="PAS-like_dom_sf"/>
</dbReference>
<evidence type="ECO:0000256" key="4">
    <source>
        <dbReference type="ARBA" id="ARBA00022723"/>
    </source>
</evidence>
<dbReference type="GO" id="GO:0006355">
    <property type="term" value="P:regulation of DNA-templated transcription"/>
    <property type="evidence" value="ECO:0007669"/>
    <property type="project" value="InterPro"/>
</dbReference>
<evidence type="ECO:0000256" key="9">
    <source>
        <dbReference type="ARBA" id="ARBA00022842"/>
    </source>
</evidence>
<evidence type="ECO:0000256" key="7">
    <source>
        <dbReference type="ARBA" id="ARBA00022801"/>
    </source>
</evidence>
<dbReference type="SUPFAM" id="SSF55781">
    <property type="entry name" value="GAF domain-like"/>
    <property type="match status" value="1"/>
</dbReference>
<keyword evidence="8" id="KW-0067">ATP-binding</keyword>
<dbReference type="InterPro" id="IPR036457">
    <property type="entry name" value="PPM-type-like_dom_sf"/>
</dbReference>
<dbReference type="PROSITE" id="PS50112">
    <property type="entry name" value="PAS"/>
    <property type="match status" value="1"/>
</dbReference>
<dbReference type="PANTHER" id="PTHR43156">
    <property type="entry name" value="STAGE II SPORULATION PROTEIN E-RELATED"/>
    <property type="match status" value="1"/>
</dbReference>
<dbReference type="Pfam" id="PF07228">
    <property type="entry name" value="SpoIIE"/>
    <property type="match status" value="1"/>
</dbReference>
<evidence type="ECO:0000256" key="3">
    <source>
        <dbReference type="ARBA" id="ARBA00022679"/>
    </source>
</evidence>
<comment type="function">
    <text evidence="13">Primarily acts as an independent SigF regulator that is sensitive to the osmosensory signal, mediating the cross talk of PknD with the SigF regulon. Possesses both phosphatase and kinase activities. The kinase domain functions as a classic anti-sigma factor-like kinase to phosphorylate the anti-anti-sigma factor domain at the canonical regulatory site, and the phosphatase domain antagonizes this activity.</text>
</comment>
<dbReference type="SMART" id="SM00331">
    <property type="entry name" value="PP2C_SIG"/>
    <property type="match status" value="1"/>
</dbReference>
<feature type="compositionally biased region" description="Low complexity" evidence="16">
    <location>
        <begin position="522"/>
        <end position="534"/>
    </location>
</feature>
<dbReference type="GO" id="GO:0005524">
    <property type="term" value="F:ATP binding"/>
    <property type="evidence" value="ECO:0007669"/>
    <property type="project" value="UniProtKB-KW"/>
</dbReference>
<dbReference type="Gene3D" id="3.30.450.20">
    <property type="entry name" value="PAS domain"/>
    <property type="match status" value="1"/>
</dbReference>
<feature type="region of interest" description="Disordered" evidence="16">
    <location>
        <begin position="107"/>
        <end position="126"/>
    </location>
</feature>
<dbReference type="SMART" id="SM00091">
    <property type="entry name" value="PAS"/>
    <property type="match status" value="1"/>
</dbReference>
<dbReference type="InterPro" id="IPR013767">
    <property type="entry name" value="PAS_fold"/>
</dbReference>
<dbReference type="Pfam" id="PF01590">
    <property type="entry name" value="GAF"/>
    <property type="match status" value="1"/>
</dbReference>
<evidence type="ECO:0000256" key="15">
    <source>
        <dbReference type="ARBA" id="ARBA00081350"/>
    </source>
</evidence>
<evidence type="ECO:0000256" key="14">
    <source>
        <dbReference type="ARBA" id="ARBA00075117"/>
    </source>
</evidence>
<evidence type="ECO:0000256" key="1">
    <source>
        <dbReference type="ARBA" id="ARBA00013081"/>
    </source>
</evidence>
<feature type="compositionally biased region" description="Pro residues" evidence="16">
    <location>
        <begin position="59"/>
        <end position="69"/>
    </location>
</feature>
<reference evidence="18" key="2">
    <citation type="journal article" date="2006" name="Mol. Biol. Evol.">
        <title>Evolution of the terminal regions of the Streptomyces linear chromosome.</title>
        <authorList>
            <person name="Choulet F."/>
            <person name="Aigle B."/>
            <person name="Gallois A."/>
            <person name="Mangenot S."/>
            <person name="Gerbaud C."/>
            <person name="Truong C."/>
            <person name="Francou F.X."/>
            <person name="Fourrier C."/>
            <person name="Guerineau M."/>
            <person name="Decaris B."/>
            <person name="Barbe V."/>
            <person name="Pernodet J.L."/>
            <person name="Leblond P."/>
        </authorList>
    </citation>
    <scope>NUCLEOTIDE SEQUENCE</scope>
    <source>
        <strain evidence="18">ATCC 23877</strain>
    </source>
</reference>
<dbReference type="GO" id="GO:0016301">
    <property type="term" value="F:kinase activity"/>
    <property type="evidence" value="ECO:0007669"/>
    <property type="project" value="UniProtKB-KW"/>
</dbReference>
<dbReference type="InterPro" id="IPR000014">
    <property type="entry name" value="PAS"/>
</dbReference>
<dbReference type="InterPro" id="IPR003594">
    <property type="entry name" value="HATPase_dom"/>
</dbReference>
<feature type="compositionally biased region" description="Basic residues" evidence="16">
    <location>
        <begin position="71"/>
        <end position="84"/>
    </location>
</feature>
<feature type="region of interest" description="Disordered" evidence="16">
    <location>
        <begin position="522"/>
        <end position="579"/>
    </location>
</feature>
<evidence type="ECO:0000256" key="13">
    <source>
        <dbReference type="ARBA" id="ARBA00056274"/>
    </source>
</evidence>
<gene>
    <name evidence="18" type="ORF">SAMR0318</name>
</gene>
<dbReference type="InterPro" id="IPR036890">
    <property type="entry name" value="HATPase_C_sf"/>
</dbReference>
<evidence type="ECO:0000256" key="10">
    <source>
        <dbReference type="ARBA" id="ARBA00022912"/>
    </source>
</evidence>
<dbReference type="CDD" id="cd00130">
    <property type="entry name" value="PAS"/>
    <property type="match status" value="1"/>
</dbReference>
<keyword evidence="9" id="KW-0460">Magnesium</keyword>
<keyword evidence="11" id="KW-0464">Manganese</keyword>
<keyword evidence="10" id="KW-0904">Protein phosphatase</keyword>
<evidence type="ECO:0000256" key="5">
    <source>
        <dbReference type="ARBA" id="ARBA00022741"/>
    </source>
</evidence>
<reference evidence="18" key="1">
    <citation type="journal article" date="2006" name="Microbiology (Mosc.)">
        <title>Multiple biosynthetic and uptake systems mediate siderophore-dependent iron acquisition in Streptomyces coelicolor A3(2) and Streptomyces ambofaciens ATCC 23877.</title>
        <authorList>
            <person name="Barona-Gomez F."/>
            <person name="Lautru S."/>
            <person name="Francou F.X."/>
            <person name="Leblond P."/>
            <person name="Pernodet J.L."/>
            <person name="Challis G.L."/>
        </authorList>
    </citation>
    <scope>NUCLEOTIDE SEQUENCE</scope>
    <source>
        <strain evidence="18">ATCC 23877</strain>
    </source>
</reference>
<dbReference type="PANTHER" id="PTHR43156:SF2">
    <property type="entry name" value="STAGE II SPORULATION PROTEIN E"/>
    <property type="match status" value="1"/>
</dbReference>
<name>A0AC24_STRA7</name>
<proteinExistence type="predicted"/>
<feature type="domain" description="PAS" evidence="17">
    <location>
        <begin position="414"/>
        <end position="451"/>
    </location>
</feature>
<dbReference type="Gene3D" id="3.30.565.10">
    <property type="entry name" value="Histidine kinase-like ATPase, C-terminal domain"/>
    <property type="match status" value="1"/>
</dbReference>
<evidence type="ECO:0000313" key="18">
    <source>
        <dbReference type="EMBL" id="CAJ88028.1"/>
    </source>
</evidence>
<evidence type="ECO:0000256" key="16">
    <source>
        <dbReference type="SAM" id="MobiDB-lite"/>
    </source>
</evidence>
<evidence type="ECO:0000256" key="8">
    <source>
        <dbReference type="ARBA" id="ARBA00022840"/>
    </source>
</evidence>
<dbReference type="FunFam" id="3.30.450.40:FF:000035">
    <property type="entry name" value="PAS sensor protein"/>
    <property type="match status" value="1"/>
</dbReference>
<keyword evidence="6" id="KW-0418">Kinase</keyword>
<dbReference type="InterPro" id="IPR003018">
    <property type="entry name" value="GAF"/>
</dbReference>
<dbReference type="Gene3D" id="3.30.450.40">
    <property type="match status" value="1"/>
</dbReference>
<dbReference type="EC" id="3.1.3.16" evidence="1"/>
<dbReference type="Pfam" id="PF13581">
    <property type="entry name" value="HATPase_c_2"/>
    <property type="match status" value="1"/>
</dbReference>
<feature type="region of interest" description="Disordered" evidence="16">
    <location>
        <begin position="1"/>
        <end position="89"/>
    </location>
</feature>
<evidence type="ECO:0000256" key="6">
    <source>
        <dbReference type="ARBA" id="ARBA00022777"/>
    </source>
</evidence>
<dbReference type="EMBL" id="AM238664">
    <property type="protein sequence ID" value="CAJ88028.1"/>
    <property type="molecule type" value="Genomic_DNA"/>
</dbReference>
<keyword evidence="4" id="KW-0479">Metal-binding</keyword>
<sequence>MDRSDRAGDPGPGLALPIRGQRRPGAPLVPLVRSRPEPLRVKWTEHGDGRQQGEKRGPRPPSAARPPSRPSRARRASRAPRRPGARAGVLTRLPGTAARCRRLRQTEGMGDLKGAGASSRRLPRRPQSVAEARRFVRAAVDGVAPVLADTVELLVSELVTNALLHARTDVDVSARVEGGTVHVRVRDQRPDRKLLPQECPAYTGTGQGLAVVGRLASRYGVEADEVSKTVWFELGPDGTPSRVADWGSAEPSDSGEHVTLIDMPGALYVASQQQRHTLLRETMLAAAAGFDLGVPPEDLTTAQDVSNVISARVTAALRREPAGKEAPSLSVRLPADAGPAVDTLRRVLGLAEKAARDEHLLTLPALPRSGVFQQWLFDQIVGQLAGGPATAWTMVPREPGASPVELVPWDAAQVRSSRVPTIAADERNRIIAANGPAADLLGWQADDLTGRPLTALIPEHLRERHLTAFTALLLSGQPRILGRSIPLPALHRDGGLVPVRLFIQTQETTDGHTVFVAQLTPRASAPPASAKPPAGRNRPAAVQDPRGTPSTVPGGEAVLDGIPDGAVAGAPRNAPDDGGLSALERLSLLVATSAAMSNTPDTEEGLRGAGRIMTERLADWCAVDLFAEDAQVERICVVHHTPQGLGPERYEGLLPPVTDAARGPLARVLRGAGPLLLTGAPPPGQAAGPLDTHYLDLLGHLRAHSAIVAPLRARRQVIGALTVARGDGRQPFTEEDLSLVDELCRGLALGVDNARLYQETRNIAERLQRSLLPVLPNVEHLQLAARYAASSTTAQVGGDWYDCFVVPKGDTALVIGDVTGHDLDAAVAMSQLRSMLRGIAVDRQEPPEVVLRRLDMANHTLHREATATCIYGLVRSGTDGPWELVHSSAGHLPPLLTAPDGRTRYLDAGSGLLLGLDPGVPRPSATDLIPPHSTLLLYTDGLIERRGEALDAGMERLRRCASDLAREPLDVFCDELLIGLGADNDDDIAVLAVRPAPPDAPG</sequence>
<dbReference type="NCBIfam" id="TIGR00229">
    <property type="entry name" value="sensory_box"/>
    <property type="match status" value="1"/>
</dbReference>
<keyword evidence="3" id="KW-0808">Transferase</keyword>
<dbReference type="GO" id="GO:0004722">
    <property type="term" value="F:protein serine/threonine phosphatase activity"/>
    <property type="evidence" value="ECO:0007669"/>
    <property type="project" value="UniProtKB-EC"/>
</dbReference>
<keyword evidence="7" id="KW-0378">Hydrolase</keyword>
<evidence type="ECO:0000259" key="17">
    <source>
        <dbReference type="PROSITE" id="PS50112"/>
    </source>
</evidence>
<dbReference type="InterPro" id="IPR029016">
    <property type="entry name" value="GAF-like_dom_sf"/>
</dbReference>
<evidence type="ECO:0000256" key="2">
    <source>
        <dbReference type="ARBA" id="ARBA00022553"/>
    </source>
</evidence>
<feature type="compositionally biased region" description="Basic and acidic residues" evidence="16">
    <location>
        <begin position="34"/>
        <end position="57"/>
    </location>
</feature>
<protein>
    <recommendedName>
        <fullName evidence="1">protein-serine/threonine phosphatase</fullName>
        <ecNumber evidence="1">3.1.3.16</ecNumber>
    </recommendedName>
    <alternativeName>
        <fullName evidence="15">Protein-serine/threonine phosphatase</fullName>
    </alternativeName>
    <alternativeName>
        <fullName evidence="14">Serine/threonine-protein kinase</fullName>
    </alternativeName>
</protein>